<dbReference type="RefSeq" id="WP_089771539.1">
    <property type="nucleotide sequence ID" value="NZ_FNTX01000001.1"/>
</dbReference>
<gene>
    <name evidence="7" type="ORF">SAMN04488554_0494</name>
</gene>
<evidence type="ECO:0000256" key="2">
    <source>
        <dbReference type="ARBA" id="ARBA00022692"/>
    </source>
</evidence>
<evidence type="ECO:0000256" key="3">
    <source>
        <dbReference type="ARBA" id="ARBA00022989"/>
    </source>
</evidence>
<evidence type="ECO:0000256" key="6">
    <source>
        <dbReference type="SAM" id="MobiDB-lite"/>
    </source>
</evidence>
<dbReference type="Pfam" id="PF03699">
    <property type="entry name" value="UPF0182"/>
    <property type="match status" value="1"/>
</dbReference>
<evidence type="ECO:0000313" key="7">
    <source>
        <dbReference type="EMBL" id="SED71015.1"/>
    </source>
</evidence>
<feature type="region of interest" description="Disordered" evidence="6">
    <location>
        <begin position="891"/>
        <end position="941"/>
    </location>
</feature>
<feature type="transmembrane region" description="Helical" evidence="5">
    <location>
        <begin position="215"/>
        <end position="232"/>
    </location>
</feature>
<dbReference type="PANTHER" id="PTHR39344">
    <property type="entry name" value="UPF0182 PROTEIN SLL1060"/>
    <property type="match status" value="1"/>
</dbReference>
<dbReference type="GO" id="GO:0005886">
    <property type="term" value="C:plasma membrane"/>
    <property type="evidence" value="ECO:0007669"/>
    <property type="project" value="UniProtKB-SubCell"/>
</dbReference>
<accession>A0A1H5CWK2</accession>
<evidence type="ECO:0000256" key="1">
    <source>
        <dbReference type="ARBA" id="ARBA00022475"/>
    </source>
</evidence>
<dbReference type="InterPro" id="IPR005372">
    <property type="entry name" value="UPF0182"/>
</dbReference>
<keyword evidence="1 5" id="KW-1003">Cell membrane</keyword>
<feature type="transmembrane region" description="Helical" evidence="5">
    <location>
        <begin position="61"/>
        <end position="83"/>
    </location>
</feature>
<feature type="transmembrane region" description="Helical" evidence="5">
    <location>
        <begin position="288"/>
        <end position="307"/>
    </location>
</feature>
<dbReference type="PANTHER" id="PTHR39344:SF1">
    <property type="entry name" value="UPF0182 PROTEIN SLL1060"/>
    <property type="match status" value="1"/>
</dbReference>
<keyword evidence="3 5" id="KW-1133">Transmembrane helix</keyword>
<name>A0A1H5CWK2_9MICO</name>
<evidence type="ECO:0000313" key="8">
    <source>
        <dbReference type="Proteomes" id="UP000199220"/>
    </source>
</evidence>
<protein>
    <recommendedName>
        <fullName evidence="5">UPF0182 protein SAMN04488554_0494</fullName>
    </recommendedName>
</protein>
<feature type="transmembrane region" description="Helical" evidence="5">
    <location>
        <begin position="21"/>
        <end position="41"/>
    </location>
</feature>
<proteinExistence type="inferred from homology"/>
<dbReference type="OrthoDB" id="9763654at2"/>
<dbReference type="Proteomes" id="UP000199220">
    <property type="component" value="Unassembled WGS sequence"/>
</dbReference>
<feature type="compositionally biased region" description="Acidic residues" evidence="6">
    <location>
        <begin position="988"/>
        <end position="999"/>
    </location>
</feature>
<comment type="subcellular location">
    <subcellularLocation>
        <location evidence="5">Cell membrane</location>
        <topology evidence="5">Multi-pass membrane protein</topology>
    </subcellularLocation>
</comment>
<dbReference type="AlphaFoldDB" id="A0A1H5CWK2"/>
<comment type="similarity">
    <text evidence="5">Belongs to the UPF0182 family.</text>
</comment>
<dbReference type="EMBL" id="FNTX01000001">
    <property type="protein sequence ID" value="SED71015.1"/>
    <property type="molecule type" value="Genomic_DNA"/>
</dbReference>
<dbReference type="GO" id="GO:0005576">
    <property type="term" value="C:extracellular region"/>
    <property type="evidence" value="ECO:0007669"/>
    <property type="project" value="TreeGrafter"/>
</dbReference>
<evidence type="ECO:0000256" key="5">
    <source>
        <dbReference type="HAMAP-Rule" id="MF_01600"/>
    </source>
</evidence>
<feature type="transmembrane region" description="Helical" evidence="5">
    <location>
        <begin position="255"/>
        <end position="276"/>
    </location>
</feature>
<keyword evidence="8" id="KW-1185">Reference proteome</keyword>
<feature type="transmembrane region" description="Helical" evidence="5">
    <location>
        <begin position="169"/>
        <end position="195"/>
    </location>
</feature>
<organism evidence="7 8">
    <name type="scientific">Ruania alba</name>
    <dbReference type="NCBI Taxonomy" id="648782"/>
    <lineage>
        <taxon>Bacteria</taxon>
        <taxon>Bacillati</taxon>
        <taxon>Actinomycetota</taxon>
        <taxon>Actinomycetes</taxon>
        <taxon>Micrococcales</taxon>
        <taxon>Ruaniaceae</taxon>
        <taxon>Ruania</taxon>
    </lineage>
</organism>
<keyword evidence="4 5" id="KW-0472">Membrane</keyword>
<reference evidence="8" key="1">
    <citation type="submission" date="2016-10" db="EMBL/GenBank/DDBJ databases">
        <authorList>
            <person name="Varghese N."/>
            <person name="Submissions S."/>
        </authorList>
    </citation>
    <scope>NUCLEOTIDE SEQUENCE [LARGE SCALE GENOMIC DNA]</scope>
    <source>
        <strain evidence="8">DSM 21368</strain>
    </source>
</reference>
<feature type="region of interest" description="Disordered" evidence="6">
    <location>
        <begin position="977"/>
        <end position="999"/>
    </location>
</feature>
<dbReference type="HAMAP" id="MF_01600">
    <property type="entry name" value="UPF0182"/>
    <property type="match status" value="1"/>
</dbReference>
<evidence type="ECO:0000256" key="4">
    <source>
        <dbReference type="ARBA" id="ARBA00023136"/>
    </source>
</evidence>
<sequence length="999" mass="108210">MSSAASRPASPSSGERRRGPLLPTLLVLAGVVVAFLVLARFLTEWLWFDQVGFSQVIRTEWIARATLFVLGFAVMGAALWVNLRLAYRNRPMYVPTTPQQQDLDRYREAFEPLRRVVFVGAPIVAGFFAGSAASAQWQTALLALNGTEWGSADPQHGIDLSFYMFTLPFVRFIVSFVMTTTIISGIVAIFTHYLYGALQPAGNGERITRAARIHTAILAAIITLAIAANYWLDRYSILSNAGERFDGATYTDINAVLPAKAILAVVGVFVALLFVWTGVRGNWRLPAVGVALMVVSGILVGGAYPAIIQSVRVNPNAQNLEAEYIQRNIAATYDAYGLDSVEVERYEAETVAEAGALRADAESTASIRLLDPNVVSPTFRQLQQNRQYYDFRETLSVDRYDVDGESADTVIAVRELNLEGSQERNWVNDHTVFTHGFGVVAARGNVTSGDGRPQFMESGIPSSGVLGDYEPRIYFSPNSPDYSIVGAPEGTTPWELDYPDDSAPNGQVNTTFTGDGGPSIGGFFSKLLYAARFGSEQILFSDRVTDESQVLYYRDPIERVSRVAPFLTTEGSTYPAVVDTDDDGQNEVVWIVDAYTTSNEYPYSARQELESAITDSLTEQDQLAAAALPEFINYIRNSVKAVVNAYDGSVTLYAWDPEDPVLQTWMEIFPNTIRPMSEISGSLMSHLRYPEDLFKVQRELLTQYHVTDAATFYTGGDFWRIPNDPTAGVQTPQPSYYLTLALPGEDQANFSLTSSYIINSDERNVLTGFMAVNAEPGDTAGEVAEDYGTITLLELPRDVTVPGPGQVQNNFDSDTAAANELNILSRGGSEVIQGNLLTLPVGGGVLYVQPVYVQSSGGTQFPLLRRVLVAFGDEIGFAQTLDQALDQVFEGDSGANAGDAGVEPEPDDGTGAGGSGDPDDGSGSPESGAQQRLNEALAAAGQAIEDSNTALANSDWTAYGEAQNRLQAALEDAIAAEEELYGTAGEDASAEPTEEPTDE</sequence>
<keyword evidence="2 5" id="KW-0812">Transmembrane</keyword>
<feature type="transmembrane region" description="Helical" evidence="5">
    <location>
        <begin position="116"/>
        <end position="137"/>
    </location>
</feature>